<protein>
    <recommendedName>
        <fullName evidence="1">F-box domain-containing protein</fullName>
    </recommendedName>
</protein>
<keyword evidence="3" id="KW-1185">Reference proteome</keyword>
<dbReference type="InterPro" id="IPR017451">
    <property type="entry name" value="F-box-assoc_interact_dom"/>
</dbReference>
<dbReference type="Proteomes" id="UP000631114">
    <property type="component" value="Unassembled WGS sequence"/>
</dbReference>
<dbReference type="PANTHER" id="PTHR31672:SF13">
    <property type="entry name" value="F-BOX PROTEIN CPR30-LIKE"/>
    <property type="match status" value="1"/>
</dbReference>
<dbReference type="SUPFAM" id="SSF81383">
    <property type="entry name" value="F-box domain"/>
    <property type="match status" value="1"/>
</dbReference>
<dbReference type="OrthoDB" id="5319261at2759"/>
<gene>
    <name evidence="2" type="ORF">IFM89_012060</name>
</gene>
<dbReference type="PANTHER" id="PTHR31672">
    <property type="entry name" value="BNACNNG10540D PROTEIN"/>
    <property type="match status" value="1"/>
</dbReference>
<comment type="caution">
    <text evidence="2">The sequence shown here is derived from an EMBL/GenBank/DDBJ whole genome shotgun (WGS) entry which is preliminary data.</text>
</comment>
<dbReference type="SMART" id="SM00256">
    <property type="entry name" value="FBOX"/>
    <property type="match status" value="1"/>
</dbReference>
<dbReference type="CDD" id="cd22157">
    <property type="entry name" value="F-box_AtFBW1-like"/>
    <property type="match status" value="1"/>
</dbReference>
<dbReference type="EMBL" id="JADFTS010000004">
    <property type="protein sequence ID" value="KAF9608892.1"/>
    <property type="molecule type" value="Genomic_DNA"/>
</dbReference>
<evidence type="ECO:0000313" key="2">
    <source>
        <dbReference type="EMBL" id="KAF9608892.1"/>
    </source>
</evidence>
<accession>A0A835I3C4</accession>
<dbReference type="InterPro" id="IPR001810">
    <property type="entry name" value="F-box_dom"/>
</dbReference>
<dbReference type="InterPro" id="IPR013187">
    <property type="entry name" value="F-box-assoc_dom_typ3"/>
</dbReference>
<sequence>MKRVCKRGETVNHDVPDEIMVYIMSKLPLNSIVRFKCACKQWCALIQDEAFIQFHFSLRHRQVNLRHHTSFQVIGRIGFFYVIYSIEQDGSSTVIEGKFFDSNSFIDPFVPACNGLVCSLGSPQALYVSNPVTNDSVTLPEPRFLKAFPPSNIRLGFGFDIVSKKYKVVGCDASRHSKIEVLALGEESWRPVEGNIDTTRFKDQIIHLNGMLYWFSTETARGVPRQITTFNLTHERFGVEISVPDDIGFLKGRHWLCEFEGCLCVIDHYQNMIDMWVLKTTCDNNKQVWVNRPIILPSELKMVTNVIPIADGLVLVRCRQENNYLCHYNQVGRVSNVIKVRNIPGCMLIAGKYEDSLVPVRSVC</sequence>
<organism evidence="2 3">
    <name type="scientific">Coptis chinensis</name>
    <dbReference type="NCBI Taxonomy" id="261450"/>
    <lineage>
        <taxon>Eukaryota</taxon>
        <taxon>Viridiplantae</taxon>
        <taxon>Streptophyta</taxon>
        <taxon>Embryophyta</taxon>
        <taxon>Tracheophyta</taxon>
        <taxon>Spermatophyta</taxon>
        <taxon>Magnoliopsida</taxon>
        <taxon>Ranunculales</taxon>
        <taxon>Ranunculaceae</taxon>
        <taxon>Coptidoideae</taxon>
        <taxon>Coptis</taxon>
    </lineage>
</organism>
<dbReference type="Pfam" id="PF12937">
    <property type="entry name" value="F-box-like"/>
    <property type="match status" value="1"/>
</dbReference>
<evidence type="ECO:0000313" key="3">
    <source>
        <dbReference type="Proteomes" id="UP000631114"/>
    </source>
</evidence>
<dbReference type="NCBIfam" id="TIGR01640">
    <property type="entry name" value="F_box_assoc_1"/>
    <property type="match status" value="1"/>
</dbReference>
<feature type="domain" description="F-box" evidence="1">
    <location>
        <begin position="9"/>
        <end position="54"/>
    </location>
</feature>
<dbReference type="Pfam" id="PF08268">
    <property type="entry name" value="FBA_3"/>
    <property type="match status" value="1"/>
</dbReference>
<reference evidence="2 3" key="1">
    <citation type="submission" date="2020-10" db="EMBL/GenBank/DDBJ databases">
        <title>The Coptis chinensis genome and diversification of protoberbering-type alkaloids.</title>
        <authorList>
            <person name="Wang B."/>
            <person name="Shu S."/>
            <person name="Song C."/>
            <person name="Liu Y."/>
        </authorList>
    </citation>
    <scope>NUCLEOTIDE SEQUENCE [LARGE SCALE GENOMIC DNA]</scope>
    <source>
        <strain evidence="2">HL-2020</strain>
        <tissue evidence="2">Leaf</tissue>
    </source>
</reference>
<dbReference type="PROSITE" id="PS50181">
    <property type="entry name" value="FBOX"/>
    <property type="match status" value="1"/>
</dbReference>
<dbReference type="AlphaFoldDB" id="A0A835I3C4"/>
<name>A0A835I3C4_9MAGN</name>
<dbReference type="InterPro" id="IPR036047">
    <property type="entry name" value="F-box-like_dom_sf"/>
</dbReference>
<dbReference type="Gene3D" id="1.20.1280.50">
    <property type="match status" value="1"/>
</dbReference>
<evidence type="ECO:0000259" key="1">
    <source>
        <dbReference type="PROSITE" id="PS50181"/>
    </source>
</evidence>
<dbReference type="InterPro" id="IPR050796">
    <property type="entry name" value="SCF_F-box_component"/>
</dbReference>
<proteinExistence type="predicted"/>